<protein>
    <recommendedName>
        <fullName evidence="3">Sulfite dehydrogenase (Cytochrome) subunit SorB</fullName>
    </recommendedName>
</protein>
<evidence type="ECO:0000313" key="1">
    <source>
        <dbReference type="EMBL" id="SES67694.1"/>
    </source>
</evidence>
<evidence type="ECO:0000313" key="2">
    <source>
        <dbReference type="Proteomes" id="UP000182332"/>
    </source>
</evidence>
<dbReference type="GO" id="GO:0020037">
    <property type="term" value="F:heme binding"/>
    <property type="evidence" value="ECO:0007669"/>
    <property type="project" value="InterPro"/>
</dbReference>
<accession>A0A1H9YGU1</accession>
<dbReference type="AlphaFoldDB" id="A0A1H9YGU1"/>
<dbReference type="GO" id="GO:0009055">
    <property type="term" value="F:electron transfer activity"/>
    <property type="evidence" value="ECO:0007669"/>
    <property type="project" value="InterPro"/>
</dbReference>
<reference evidence="1 2" key="1">
    <citation type="submission" date="2016-10" db="EMBL/GenBank/DDBJ databases">
        <authorList>
            <person name="de Groot N.N."/>
        </authorList>
    </citation>
    <scope>NUCLEOTIDE SEQUENCE [LARGE SCALE GENOMIC DNA]</scope>
    <source>
        <strain evidence="1 2">DSM 11363</strain>
    </source>
</reference>
<gene>
    <name evidence="1" type="ORF">SAMN05216197_101223</name>
</gene>
<dbReference type="SUPFAM" id="SSF46626">
    <property type="entry name" value="Cytochrome c"/>
    <property type="match status" value="1"/>
</dbReference>
<dbReference type="InterPro" id="IPR036909">
    <property type="entry name" value="Cyt_c-like_dom_sf"/>
</dbReference>
<evidence type="ECO:0008006" key="3">
    <source>
        <dbReference type="Google" id="ProtNLM"/>
    </source>
</evidence>
<proteinExistence type="predicted"/>
<dbReference type="EMBL" id="FOHW01000001">
    <property type="protein sequence ID" value="SES67694.1"/>
    <property type="molecule type" value="Genomic_DNA"/>
</dbReference>
<organism evidence="1 2">
    <name type="scientific">Pseudomonas graminis</name>
    <dbReference type="NCBI Taxonomy" id="158627"/>
    <lineage>
        <taxon>Bacteria</taxon>
        <taxon>Pseudomonadati</taxon>
        <taxon>Pseudomonadota</taxon>
        <taxon>Gammaproteobacteria</taxon>
        <taxon>Pseudomonadales</taxon>
        <taxon>Pseudomonadaceae</taxon>
        <taxon>Pseudomonas</taxon>
    </lineage>
</organism>
<name>A0A1H9YGU1_9PSED</name>
<dbReference type="Gene3D" id="1.10.760.10">
    <property type="entry name" value="Cytochrome c-like domain"/>
    <property type="match status" value="1"/>
</dbReference>
<sequence length="135" mass="15317">MRAGLSNKPLEWWCEMTTFLQPRMLFFALMCSLPIWIPSAFAAEEPKVDFGAPVHSITVPHDEPYLPDGPGRSEFLAQCVICHSPRYVTNQPAFPRKTWAAEVAKMRDEYGAPIPDEAVQPIIDYLMFFNGKETP</sequence>
<dbReference type="Proteomes" id="UP000182332">
    <property type="component" value="Unassembled WGS sequence"/>
</dbReference>